<sequence length="115" mass="12589">MLRARRKQPTRQPQRRHRLQRLVIIDIANGNLQGVGTFQDPDGNLISDVEDIDIELIGDLFISSGSNFSASSNNNRPEFASAPLAPADTACKAVIAPSQISATHFCITVGQRNFE</sequence>
<evidence type="ECO:0000313" key="1">
    <source>
        <dbReference type="EMBL" id="PZO14390.1"/>
    </source>
</evidence>
<reference evidence="2" key="1">
    <citation type="submission" date="2018-04" db="EMBL/GenBank/DDBJ databases">
        <authorList>
            <person name="Cornet L."/>
        </authorList>
    </citation>
    <scope>NUCLEOTIDE SEQUENCE [LARGE SCALE GENOMIC DNA]</scope>
</reference>
<reference evidence="1 2" key="2">
    <citation type="submission" date="2018-06" db="EMBL/GenBank/DDBJ databases">
        <title>Metagenomic assembly of (sub)arctic Cyanobacteria and their associated microbiome from non-axenic cultures.</title>
        <authorList>
            <person name="Baurain D."/>
        </authorList>
    </citation>
    <scope>NUCLEOTIDE SEQUENCE [LARGE SCALE GENOMIC DNA]</scope>
    <source>
        <strain evidence="1">ULC129bin1</strain>
    </source>
</reference>
<protein>
    <submittedName>
        <fullName evidence="1">Uncharacterized protein</fullName>
    </submittedName>
</protein>
<organism evidence="1 2">
    <name type="scientific">Leptolyngbya foveolarum</name>
    <dbReference type="NCBI Taxonomy" id="47253"/>
    <lineage>
        <taxon>Bacteria</taxon>
        <taxon>Bacillati</taxon>
        <taxon>Cyanobacteriota</taxon>
        <taxon>Cyanophyceae</taxon>
        <taxon>Leptolyngbyales</taxon>
        <taxon>Leptolyngbyaceae</taxon>
        <taxon>Leptolyngbya group</taxon>
        <taxon>Leptolyngbya</taxon>
    </lineage>
</organism>
<gene>
    <name evidence="1" type="ORF">DCF25_15015</name>
</gene>
<accession>A0A2W4U5R4</accession>
<name>A0A2W4U5R4_9CYAN</name>
<comment type="caution">
    <text evidence="1">The sequence shown here is derived from an EMBL/GenBank/DDBJ whole genome shotgun (WGS) entry which is preliminary data.</text>
</comment>
<dbReference type="AlphaFoldDB" id="A0A2W4U5R4"/>
<dbReference type="Proteomes" id="UP000249354">
    <property type="component" value="Unassembled WGS sequence"/>
</dbReference>
<proteinExistence type="predicted"/>
<evidence type="ECO:0000313" key="2">
    <source>
        <dbReference type="Proteomes" id="UP000249354"/>
    </source>
</evidence>
<dbReference type="EMBL" id="QBMC01000109">
    <property type="protein sequence ID" value="PZO14390.1"/>
    <property type="molecule type" value="Genomic_DNA"/>
</dbReference>